<evidence type="ECO:0000313" key="2">
    <source>
        <dbReference type="Proteomes" id="UP001469553"/>
    </source>
</evidence>
<protein>
    <submittedName>
        <fullName evidence="1">Uncharacterized protein</fullName>
    </submittedName>
</protein>
<name>A0ABV0Y169_9TELE</name>
<reference evidence="1 2" key="1">
    <citation type="submission" date="2021-06" db="EMBL/GenBank/DDBJ databases">
        <authorList>
            <person name="Palmer J.M."/>
        </authorList>
    </citation>
    <scope>NUCLEOTIDE SEQUENCE [LARGE SCALE GENOMIC DNA]</scope>
    <source>
        <strain evidence="1 2">AS_MEX2019</strain>
        <tissue evidence="1">Muscle</tissue>
    </source>
</reference>
<dbReference type="EMBL" id="JAHRIP010019535">
    <property type="protein sequence ID" value="MEQ2287387.1"/>
    <property type="molecule type" value="Genomic_DNA"/>
</dbReference>
<organism evidence="1 2">
    <name type="scientific">Ameca splendens</name>
    <dbReference type="NCBI Taxonomy" id="208324"/>
    <lineage>
        <taxon>Eukaryota</taxon>
        <taxon>Metazoa</taxon>
        <taxon>Chordata</taxon>
        <taxon>Craniata</taxon>
        <taxon>Vertebrata</taxon>
        <taxon>Euteleostomi</taxon>
        <taxon>Actinopterygii</taxon>
        <taxon>Neopterygii</taxon>
        <taxon>Teleostei</taxon>
        <taxon>Neoteleostei</taxon>
        <taxon>Acanthomorphata</taxon>
        <taxon>Ovalentaria</taxon>
        <taxon>Atherinomorphae</taxon>
        <taxon>Cyprinodontiformes</taxon>
        <taxon>Goodeidae</taxon>
        <taxon>Ameca</taxon>
    </lineage>
</organism>
<evidence type="ECO:0000313" key="1">
    <source>
        <dbReference type="EMBL" id="MEQ2287387.1"/>
    </source>
</evidence>
<proteinExistence type="predicted"/>
<comment type="caution">
    <text evidence="1">The sequence shown here is derived from an EMBL/GenBank/DDBJ whole genome shotgun (WGS) entry which is preliminary data.</text>
</comment>
<sequence>MFKVIDLLEGEPLSKSHLLQLLTSCRLPPSSHKLWHCSPTLVEKSLPTQHFKSSPKRLIKHVHMSSFTCLVCSTWLVANCKNYSIWVFSSISFFLPHTNDKLGECMPISCTVNRFAHLSCESLQVLQSYVPLGCFSN</sequence>
<dbReference type="Proteomes" id="UP001469553">
    <property type="component" value="Unassembled WGS sequence"/>
</dbReference>
<accession>A0ABV0Y169</accession>
<keyword evidence="2" id="KW-1185">Reference proteome</keyword>
<gene>
    <name evidence="1" type="ORF">AMECASPLE_011843</name>
</gene>